<reference evidence="3 4" key="1">
    <citation type="submission" date="2016-07" db="EMBL/GenBank/DDBJ databases">
        <title>Pervasive Adenine N6-methylation of Active Genes in Fungi.</title>
        <authorList>
            <consortium name="DOE Joint Genome Institute"/>
            <person name="Mondo S.J."/>
            <person name="Dannebaum R.O."/>
            <person name="Kuo R.C."/>
            <person name="Labutti K."/>
            <person name="Haridas S."/>
            <person name="Kuo A."/>
            <person name="Salamov A."/>
            <person name="Ahrendt S.R."/>
            <person name="Lipzen A."/>
            <person name="Sullivan W."/>
            <person name="Andreopoulos W.B."/>
            <person name="Clum A."/>
            <person name="Lindquist E."/>
            <person name="Daum C."/>
            <person name="Ramamoorthy G.K."/>
            <person name="Gryganskyi A."/>
            <person name="Culley D."/>
            <person name="Magnuson J.K."/>
            <person name="James T.Y."/>
            <person name="O'Malley M.A."/>
            <person name="Stajich J.E."/>
            <person name="Spatafora J.W."/>
            <person name="Visel A."/>
            <person name="Grigoriev I.V."/>
        </authorList>
    </citation>
    <scope>NUCLEOTIDE SEQUENCE [LARGE SCALE GENOMIC DNA]</scope>
    <source>
        <strain evidence="3 4">CBS 931.73</strain>
    </source>
</reference>
<dbReference type="SMART" id="SM00671">
    <property type="entry name" value="SEL1"/>
    <property type="match status" value="6"/>
</dbReference>
<dbReference type="Pfam" id="PF08238">
    <property type="entry name" value="Sel1"/>
    <property type="match status" value="6"/>
</dbReference>
<protein>
    <submittedName>
        <fullName evidence="3">HCP-like protein</fullName>
    </submittedName>
</protein>
<evidence type="ECO:0000256" key="1">
    <source>
        <dbReference type="ARBA" id="ARBA00022737"/>
    </source>
</evidence>
<keyword evidence="1" id="KW-0677">Repeat</keyword>
<feature type="region of interest" description="Disordered" evidence="2">
    <location>
        <begin position="1"/>
        <end position="186"/>
    </location>
</feature>
<dbReference type="STRING" id="1314790.A0A1Y1Y019"/>
<feature type="region of interest" description="Disordered" evidence="2">
    <location>
        <begin position="687"/>
        <end position="720"/>
    </location>
</feature>
<dbReference type="AlphaFoldDB" id="A0A1Y1Y019"/>
<dbReference type="EMBL" id="MCFE01000334">
    <property type="protein sequence ID" value="ORX91245.1"/>
    <property type="molecule type" value="Genomic_DNA"/>
</dbReference>
<dbReference type="PANTHER" id="PTHR46430:SF2">
    <property type="entry name" value="CHITIN SYNTHASE REGULATORY FACTOR 4"/>
    <property type="match status" value="1"/>
</dbReference>
<evidence type="ECO:0000256" key="2">
    <source>
        <dbReference type="SAM" id="MobiDB-lite"/>
    </source>
</evidence>
<comment type="caution">
    <text evidence="3">The sequence shown here is derived from an EMBL/GenBank/DDBJ whole genome shotgun (WGS) entry which is preliminary data.</text>
</comment>
<evidence type="ECO:0000313" key="3">
    <source>
        <dbReference type="EMBL" id="ORX91245.1"/>
    </source>
</evidence>
<feature type="compositionally biased region" description="Basic and acidic residues" evidence="2">
    <location>
        <begin position="701"/>
        <end position="720"/>
    </location>
</feature>
<dbReference type="Gene3D" id="1.25.40.10">
    <property type="entry name" value="Tetratricopeptide repeat domain"/>
    <property type="match status" value="2"/>
</dbReference>
<dbReference type="InParanoid" id="A0A1Y1Y019"/>
<name>A0A1Y1Y019_9FUNG</name>
<keyword evidence="4" id="KW-1185">Reference proteome</keyword>
<dbReference type="Proteomes" id="UP000193498">
    <property type="component" value="Unassembled WGS sequence"/>
</dbReference>
<dbReference type="FunCoup" id="A0A1Y1Y019">
    <property type="interactions" value="19"/>
</dbReference>
<dbReference type="InterPro" id="IPR011990">
    <property type="entry name" value="TPR-like_helical_dom_sf"/>
</dbReference>
<organism evidence="3 4">
    <name type="scientific">Basidiobolus meristosporus CBS 931.73</name>
    <dbReference type="NCBI Taxonomy" id="1314790"/>
    <lineage>
        <taxon>Eukaryota</taxon>
        <taxon>Fungi</taxon>
        <taxon>Fungi incertae sedis</taxon>
        <taxon>Zoopagomycota</taxon>
        <taxon>Entomophthoromycotina</taxon>
        <taxon>Basidiobolomycetes</taxon>
        <taxon>Basidiobolales</taxon>
        <taxon>Basidiobolaceae</taxon>
        <taxon>Basidiobolus</taxon>
    </lineage>
</organism>
<sequence>MLSSENMHSANDQAVDKSKKPLGPRPYPLKGHLNEPKSSTESHELPTNSHHSSPPMGPRPLHGKSPYSPTQQPGSPTYPPRPQGYPQLYYSYGLPPNLAPVNPHSVSPTARPAYPPPRTAPGAVYPPPRLHIPHSTSPSTLSPDSLTSSASTPLSDLPSSPISRYEGQASGHTGVRDSTYGSLSCSSSEDIEKDLKNKLQVSGMSSSTESIPKSNNLSPYTHHGHSDTHLDNPTNRGYNSDASYSNGESSQTSHSNANYRYSHSDSSVNNLPVAKRRSIDSLDSYSSDECDSLRASTVNSDQSSLRPTSIVELRPRDLSPGRANRNSCATLLQLPGPGDGLKRVTNHRASLTLVNEESALGMYRETAKKTNDPRIQLEFAKYLIFSSTTFGDPNGKDGNPSLKKLLDEAIFWIKRLQKSGQPEAMYIYATWLENGMYGFPQNLDKALALYKSSSKLGFIKSTFKVGYFCEKKKGYSKAVQFYLKAASGGSVSANYRLGLAYLHGEMKLKQNLNQAMLYLARAAKEADRECPDGAYLYGLILAGDYKLVDVSSLHFDLDMAQENIRKAADLGYSPALHRLGACYEFNELGFPSDPSKSITYYREGAEKGDPECQMGLSGWYASGAEGILEQNDDLAYSWCFQATSKGLPKAEFAMGYYYEIGVGVPADPQLANEWYVKAAAHGSLEAQRRLEGGSTNAPTKGEFETLKRKQKRERSDCIIS</sequence>
<feature type="compositionally biased region" description="Basic and acidic residues" evidence="2">
    <location>
        <begin position="32"/>
        <end position="44"/>
    </location>
</feature>
<feature type="compositionally biased region" description="Pro residues" evidence="2">
    <location>
        <begin position="113"/>
        <end position="130"/>
    </location>
</feature>
<proteinExistence type="predicted"/>
<accession>A0A1Y1Y019</accession>
<feature type="region of interest" description="Disordered" evidence="2">
    <location>
        <begin position="199"/>
        <end position="268"/>
    </location>
</feature>
<feature type="compositionally biased region" description="Polar residues" evidence="2">
    <location>
        <begin position="1"/>
        <end position="12"/>
    </location>
</feature>
<dbReference type="SUPFAM" id="SSF81901">
    <property type="entry name" value="HCP-like"/>
    <property type="match status" value="2"/>
</dbReference>
<dbReference type="PANTHER" id="PTHR46430">
    <property type="entry name" value="PROTEIN SKT5-RELATED"/>
    <property type="match status" value="1"/>
</dbReference>
<feature type="compositionally biased region" description="Polar residues" evidence="2">
    <location>
        <begin position="199"/>
        <end position="219"/>
    </location>
</feature>
<evidence type="ECO:0000313" key="4">
    <source>
        <dbReference type="Proteomes" id="UP000193498"/>
    </source>
</evidence>
<dbReference type="OrthoDB" id="272077at2759"/>
<dbReference type="InterPro" id="IPR006597">
    <property type="entry name" value="Sel1-like"/>
</dbReference>
<feature type="compositionally biased region" description="Low complexity" evidence="2">
    <location>
        <begin position="135"/>
        <end position="161"/>
    </location>
</feature>
<feature type="compositionally biased region" description="Polar residues" evidence="2">
    <location>
        <begin position="231"/>
        <end position="268"/>
    </location>
</feature>
<dbReference type="InterPro" id="IPR051726">
    <property type="entry name" value="Chitin_Synth_Reg"/>
</dbReference>
<gene>
    <name evidence="3" type="ORF">K493DRAFT_264753</name>
</gene>